<gene>
    <name evidence="9" type="ORF">BUALT_Bualt05G0018000</name>
</gene>
<dbReference type="AlphaFoldDB" id="A0AAV6XPB2"/>
<dbReference type="GO" id="GO:0005634">
    <property type="term" value="C:nucleus"/>
    <property type="evidence" value="ECO:0007669"/>
    <property type="project" value="UniProtKB-SubCell"/>
</dbReference>
<evidence type="ECO:0000256" key="1">
    <source>
        <dbReference type="ARBA" id="ARBA00004123"/>
    </source>
</evidence>
<feature type="region of interest" description="Disordered" evidence="7">
    <location>
        <begin position="137"/>
        <end position="172"/>
    </location>
</feature>
<protein>
    <recommendedName>
        <fullName evidence="6">Enhancer of polycomb-like protein</fullName>
    </recommendedName>
</protein>
<comment type="similarity">
    <text evidence="2 6">Belongs to the enhancer of polycomb family.</text>
</comment>
<accession>A0AAV6XPB2</accession>
<evidence type="ECO:0000256" key="2">
    <source>
        <dbReference type="ARBA" id="ARBA00008035"/>
    </source>
</evidence>
<evidence type="ECO:0000259" key="8">
    <source>
        <dbReference type="Pfam" id="PF10513"/>
    </source>
</evidence>
<name>A0AAV6XPB2_9LAMI</name>
<keyword evidence="10" id="KW-1185">Reference proteome</keyword>
<feature type="domain" description="Enhancer of polycomb-like N-terminal" evidence="8">
    <location>
        <begin position="314"/>
        <end position="405"/>
    </location>
</feature>
<dbReference type="GO" id="GO:0006357">
    <property type="term" value="P:regulation of transcription by RNA polymerase II"/>
    <property type="evidence" value="ECO:0007669"/>
    <property type="project" value="InterPro"/>
</dbReference>
<evidence type="ECO:0000256" key="4">
    <source>
        <dbReference type="ARBA" id="ARBA00023163"/>
    </source>
</evidence>
<feature type="compositionally biased region" description="Basic residues" evidence="7">
    <location>
        <begin position="139"/>
        <end position="149"/>
    </location>
</feature>
<dbReference type="Proteomes" id="UP000826271">
    <property type="component" value="Unassembled WGS sequence"/>
</dbReference>
<dbReference type="InterPro" id="IPR024943">
    <property type="entry name" value="Enhancer_polycomb"/>
</dbReference>
<dbReference type="InterPro" id="IPR019542">
    <property type="entry name" value="Enhancer_polycomb-like_N"/>
</dbReference>
<evidence type="ECO:0000256" key="7">
    <source>
        <dbReference type="SAM" id="MobiDB-lite"/>
    </source>
</evidence>
<proteinExistence type="inferred from homology"/>
<comment type="caution">
    <text evidence="9">The sequence shown here is derived from an EMBL/GenBank/DDBJ whole genome shotgun (WGS) entry which is preliminary data.</text>
</comment>
<keyword evidence="5 6" id="KW-0539">Nucleus</keyword>
<evidence type="ECO:0000256" key="6">
    <source>
        <dbReference type="RuleBase" id="RU361124"/>
    </source>
</evidence>
<evidence type="ECO:0000256" key="3">
    <source>
        <dbReference type="ARBA" id="ARBA00023015"/>
    </source>
</evidence>
<dbReference type="Pfam" id="PF10513">
    <property type="entry name" value="EPL1"/>
    <property type="match status" value="1"/>
</dbReference>
<comment type="subcellular location">
    <subcellularLocation>
        <location evidence="1 6">Nucleus</location>
    </subcellularLocation>
</comment>
<evidence type="ECO:0000313" key="10">
    <source>
        <dbReference type="Proteomes" id="UP000826271"/>
    </source>
</evidence>
<dbReference type="GO" id="GO:0035267">
    <property type="term" value="C:NuA4 histone acetyltransferase complex"/>
    <property type="evidence" value="ECO:0007669"/>
    <property type="project" value="InterPro"/>
</dbReference>
<reference evidence="9" key="1">
    <citation type="submission" date="2019-10" db="EMBL/GenBank/DDBJ databases">
        <authorList>
            <person name="Zhang R."/>
            <person name="Pan Y."/>
            <person name="Wang J."/>
            <person name="Ma R."/>
            <person name="Yu S."/>
        </authorList>
    </citation>
    <scope>NUCLEOTIDE SEQUENCE</scope>
    <source>
        <strain evidence="9">LA-IB0</strain>
        <tissue evidence="9">Leaf</tissue>
    </source>
</reference>
<evidence type="ECO:0000256" key="5">
    <source>
        <dbReference type="ARBA" id="ARBA00023242"/>
    </source>
</evidence>
<organism evidence="9 10">
    <name type="scientific">Buddleja alternifolia</name>
    <dbReference type="NCBI Taxonomy" id="168488"/>
    <lineage>
        <taxon>Eukaryota</taxon>
        <taxon>Viridiplantae</taxon>
        <taxon>Streptophyta</taxon>
        <taxon>Embryophyta</taxon>
        <taxon>Tracheophyta</taxon>
        <taxon>Spermatophyta</taxon>
        <taxon>Magnoliopsida</taxon>
        <taxon>eudicotyledons</taxon>
        <taxon>Gunneridae</taxon>
        <taxon>Pentapetalae</taxon>
        <taxon>asterids</taxon>
        <taxon>lamiids</taxon>
        <taxon>Lamiales</taxon>
        <taxon>Scrophulariaceae</taxon>
        <taxon>Buddlejeae</taxon>
        <taxon>Buddleja</taxon>
    </lineage>
</organism>
<dbReference type="PANTHER" id="PTHR14898">
    <property type="entry name" value="ENHANCER OF POLYCOMB"/>
    <property type="match status" value="1"/>
</dbReference>
<evidence type="ECO:0000313" key="9">
    <source>
        <dbReference type="EMBL" id="KAG8381872.1"/>
    </source>
</evidence>
<keyword evidence="3 6" id="KW-0805">Transcription regulation</keyword>
<keyword evidence="4 6" id="KW-0804">Transcription</keyword>
<dbReference type="EMBL" id="WHWC01000005">
    <property type="protein sequence ID" value="KAG8381872.1"/>
    <property type="molecule type" value="Genomic_DNA"/>
</dbReference>
<sequence>MQSALSKAATPGKVPQFVLSFSATPTFFLTLHLQSLMENSFAGVNVESPALFSPEISEHGERSAPECAQFNPSSVAVSDIVNKDVSSSAFKEFQGIAVEIPSPDQVDMSFDGKGRISRQVSSDMSWNAKEVLFHSPKSTGRRSSLKRGRSSSISSPLENLSPVWTDGPKRPRTHVRYTLPSAGYEFKGKQKTQNPKDVPCKRIRRASLKRSNEKNFELLACSANVLITHEDKGWRECGANIVLEAADHNEWKLAVKLSGLTKYSYKVKHMLQAGSTNRYTHSMLWKGGKDWVLEFPDRSWWMLFKEMHEECYNRNVRAASVKHIPIPGVKLIEESDESETEIPFVRNSIKYFRQVQTDVEMAIDPSHVLYDIDSDDEQWLMANKNYKRVGISDELLEKTIDMFEKVSYVQRRDSFSDDEIQELVIGVRSVEAAKAIYEYWREKREKMGVPLIRHLQPPLWERYQHQLKEWERTLAQGYSVGNQEKFPPEKPPMFAFCLKPRGLDVPNKGSKQRSHRKFSVNGHHDSHLAFGRRSNGHAFVDEKVLYTNTVHESSDASPSLQASSRAFSPRDAHITLGKPVFYRNKSRKVQPYPSSHNQKPTMNRKGVQTDLPELPNQNFLDGPHMQGAVQLNNLDLQELQARDASRAAQHARNIAKLKREKAQKLLCKADLAIHKAVNALMTAEAIKAAHGNSNGNKNIRDDPSALSSRALCISVDHRRDSLGGCLCVICGVKDGFAFENHHGAMKGNYEYI</sequence>